<dbReference type="Gene3D" id="3.20.10.10">
    <property type="entry name" value="D-amino Acid Aminotransferase, subunit A, domain 2"/>
    <property type="match status" value="1"/>
</dbReference>
<dbReference type="EMBL" id="RZYA01000007">
    <property type="protein sequence ID" value="RVU23854.1"/>
    <property type="molecule type" value="Genomic_DNA"/>
</dbReference>
<dbReference type="InterPro" id="IPR036038">
    <property type="entry name" value="Aminotransferase-like"/>
</dbReference>
<dbReference type="PANTHER" id="PTHR42743">
    <property type="entry name" value="AMINO-ACID AMINOTRANSFERASE"/>
    <property type="match status" value="1"/>
</dbReference>
<evidence type="ECO:0000313" key="5">
    <source>
        <dbReference type="Proteomes" id="UP000283128"/>
    </source>
</evidence>
<dbReference type="Proteomes" id="UP000283128">
    <property type="component" value="Unassembled WGS sequence"/>
</dbReference>
<dbReference type="InterPro" id="IPR050571">
    <property type="entry name" value="Class-IV_PLP-Dep_Aminotrnsfr"/>
</dbReference>
<protein>
    <submittedName>
        <fullName evidence="4">Branched-chain amino acid aminotransferase</fullName>
    </submittedName>
</protein>
<sequence>MTANAPEYAWLDGRLVPWDQCVVHARSQGAFWGANVFEGIRAYVSPDDGEPYAFRVTEHLERLRRSMKSLHMEIDFTDADLAAACTDLILANDFGTDVHVCVVAYFGMGPNFDPLAHTTETGVHITSTPVPRSAAYDRGVAASISSWRRIGNDAMPTRIKAGANYHNSRLAQHEAVRNGFDTTLLLNSRGTVSEAPGSCVVMVRDGVLITPPGTSGVLEGITVDTVATLAGERLGLPLERREIDRAELYVCDELFLCGTMSELLPITSVDRLPVADGGPGEITRALQGHYDDAVRNRSSHPDWCTPVVPTPEGVVA</sequence>
<organism evidence="4 5">
    <name type="scientific">Streptomyces antnestii</name>
    <dbReference type="NCBI Taxonomy" id="2494256"/>
    <lineage>
        <taxon>Bacteria</taxon>
        <taxon>Bacillati</taxon>
        <taxon>Actinomycetota</taxon>
        <taxon>Actinomycetes</taxon>
        <taxon>Kitasatosporales</taxon>
        <taxon>Streptomycetaceae</taxon>
        <taxon>Streptomyces</taxon>
    </lineage>
</organism>
<dbReference type="GO" id="GO:0008483">
    <property type="term" value="F:transaminase activity"/>
    <property type="evidence" value="ECO:0007669"/>
    <property type="project" value="UniProtKB-KW"/>
</dbReference>
<comment type="similarity">
    <text evidence="2">Belongs to the class-IV pyridoxal-phosphate-dependent aminotransferase family.</text>
</comment>
<dbReference type="PANTHER" id="PTHR42743:SF4">
    <property type="entry name" value="BRANCHED-CHAIN-AMINO-ACID AMINOTRANSFERASE-RELATED"/>
    <property type="match status" value="1"/>
</dbReference>
<name>A0A3S2XUS4_9ACTN</name>
<evidence type="ECO:0000256" key="1">
    <source>
        <dbReference type="ARBA" id="ARBA00001933"/>
    </source>
</evidence>
<dbReference type="GO" id="GO:0046394">
    <property type="term" value="P:carboxylic acid biosynthetic process"/>
    <property type="evidence" value="ECO:0007669"/>
    <property type="project" value="UniProtKB-ARBA"/>
</dbReference>
<dbReference type="OrthoDB" id="9804984at2"/>
<dbReference type="Gene3D" id="3.30.470.10">
    <property type="match status" value="1"/>
</dbReference>
<dbReference type="FunFam" id="3.20.10.10:FF:000002">
    <property type="entry name" value="D-alanine aminotransferase"/>
    <property type="match status" value="1"/>
</dbReference>
<dbReference type="InterPro" id="IPR043132">
    <property type="entry name" value="BCAT-like_C"/>
</dbReference>
<proteinExistence type="inferred from homology"/>
<keyword evidence="3" id="KW-0663">Pyridoxal phosphate</keyword>
<reference evidence="4 5" key="1">
    <citation type="submission" date="2019-01" db="EMBL/GenBank/DDBJ databases">
        <title>Genome sequences of Streptomyces and Rhizobium isolates collected from root and soil.</title>
        <authorList>
            <person name="Chhettri S."/>
            <person name="Sevigny J.L."/>
            <person name="Sen A."/>
            <person name="Ennis N."/>
            <person name="Tisa L."/>
        </authorList>
    </citation>
    <scope>NUCLEOTIDE SEQUENCE [LARGE SCALE GENOMIC DNA]</scope>
    <source>
        <strain evidence="4 5">San01</strain>
    </source>
</reference>
<dbReference type="InterPro" id="IPR001544">
    <property type="entry name" value="Aminotrans_IV"/>
</dbReference>
<accession>A0A3S2XUS4</accession>
<dbReference type="AlphaFoldDB" id="A0A3S2XUS4"/>
<dbReference type="Pfam" id="PF01063">
    <property type="entry name" value="Aminotran_4"/>
    <property type="match status" value="1"/>
</dbReference>
<dbReference type="SUPFAM" id="SSF56752">
    <property type="entry name" value="D-aminoacid aminotransferase-like PLP-dependent enzymes"/>
    <property type="match status" value="1"/>
</dbReference>
<keyword evidence="4" id="KW-0808">Transferase</keyword>
<dbReference type="InterPro" id="IPR043131">
    <property type="entry name" value="BCAT-like_N"/>
</dbReference>
<dbReference type="RefSeq" id="WP_127829150.1">
    <property type="nucleotide sequence ID" value="NZ_RZYA01000007.1"/>
</dbReference>
<comment type="cofactor">
    <cofactor evidence="1">
        <name>pyridoxal 5'-phosphate</name>
        <dbReference type="ChEBI" id="CHEBI:597326"/>
    </cofactor>
</comment>
<dbReference type="CDD" id="cd00449">
    <property type="entry name" value="PLPDE_IV"/>
    <property type="match status" value="1"/>
</dbReference>
<evidence type="ECO:0000256" key="3">
    <source>
        <dbReference type="ARBA" id="ARBA00022898"/>
    </source>
</evidence>
<keyword evidence="5" id="KW-1185">Reference proteome</keyword>
<dbReference type="GO" id="GO:0008652">
    <property type="term" value="P:amino acid biosynthetic process"/>
    <property type="evidence" value="ECO:0007669"/>
    <property type="project" value="UniProtKB-ARBA"/>
</dbReference>
<gene>
    <name evidence="4" type="ORF">EOT10_17500</name>
</gene>
<comment type="caution">
    <text evidence="4">The sequence shown here is derived from an EMBL/GenBank/DDBJ whole genome shotgun (WGS) entry which is preliminary data.</text>
</comment>
<evidence type="ECO:0000256" key="2">
    <source>
        <dbReference type="ARBA" id="ARBA00009320"/>
    </source>
</evidence>
<keyword evidence="4" id="KW-0032">Aminotransferase</keyword>
<evidence type="ECO:0000313" key="4">
    <source>
        <dbReference type="EMBL" id="RVU23854.1"/>
    </source>
</evidence>